<dbReference type="RefSeq" id="WP_109824607.1">
    <property type="nucleotide sequence ID" value="NZ_QGKL01000040.1"/>
</dbReference>
<reference evidence="1 2" key="1">
    <citation type="submission" date="2018-05" db="EMBL/GenBank/DDBJ databases">
        <title>Leucothrix arctica sp. nov., isolated from Arctic seawater.</title>
        <authorList>
            <person name="Choi A."/>
            <person name="Baek K."/>
        </authorList>
    </citation>
    <scope>NUCLEOTIDE SEQUENCE [LARGE SCALE GENOMIC DNA]</scope>
    <source>
        <strain evidence="1 2">IMCC9719</strain>
    </source>
</reference>
<dbReference type="AlphaFoldDB" id="A0A317CAB1"/>
<dbReference type="EMBL" id="QGKL01000040">
    <property type="protein sequence ID" value="PWQ94273.1"/>
    <property type="molecule type" value="Genomic_DNA"/>
</dbReference>
<proteinExistence type="predicted"/>
<comment type="caution">
    <text evidence="1">The sequence shown here is derived from an EMBL/GenBank/DDBJ whole genome shotgun (WGS) entry which is preliminary data.</text>
</comment>
<dbReference type="InterPro" id="IPR011990">
    <property type="entry name" value="TPR-like_helical_dom_sf"/>
</dbReference>
<keyword evidence="2" id="KW-1185">Reference proteome</keyword>
<accession>A0A317CAB1</accession>
<gene>
    <name evidence="1" type="ORF">DKT75_16055</name>
</gene>
<dbReference type="Proteomes" id="UP000245506">
    <property type="component" value="Unassembled WGS sequence"/>
</dbReference>
<dbReference type="OrthoDB" id="54411at2"/>
<organism evidence="1 2">
    <name type="scientific">Leucothrix arctica</name>
    <dbReference type="NCBI Taxonomy" id="1481894"/>
    <lineage>
        <taxon>Bacteria</taxon>
        <taxon>Pseudomonadati</taxon>
        <taxon>Pseudomonadota</taxon>
        <taxon>Gammaproteobacteria</taxon>
        <taxon>Thiotrichales</taxon>
        <taxon>Thiotrichaceae</taxon>
        <taxon>Leucothrix</taxon>
    </lineage>
</organism>
<dbReference type="SUPFAM" id="SSF48452">
    <property type="entry name" value="TPR-like"/>
    <property type="match status" value="1"/>
</dbReference>
<name>A0A317CAB1_9GAMM</name>
<sequence>MDELLVATEAQLLESHGFRSKPQMQRLLKYLIKHSYDNNETALQQKEIAIECLGRTSDFIPSQDPIVRIEAVRLRKLLDAFYEDSQQTLPYRMSLPKGSYRIRFSRNEDNTLTSGIGLLLVCQAPKHASKSTLTLMSKIRHTLSDRLSCFHHLELMVEHLPKHQVAQKGSIHFLAEKQHDYVLRVEVVDDRQGGCLVSSVLIHRISQEILWSNSTLVSANNRTESLEVFYKNLVRSLVADSFGLLGQHWSNFTTQEGLDSLPSQQRSWAYLIGLVKKPSAKLAKNYLDFLNIRLRKYPQDYIAYAGYSHLAFYDLVFNFGLMDESLDERCERLLKIVGEHPTYDFFTVLLGVYCFMAGKYKDAKVYLETGVRLNPYNTCWGFFYGGVLFFMGEREKGISVINECNKDFGDSHALPGYYLLPEFLYHLDQEDPQKVLQMGMKLGLSTEQWSDIGALKSHPDLLEYCWRAVKPALLQP</sequence>
<evidence type="ECO:0000313" key="2">
    <source>
        <dbReference type="Proteomes" id="UP000245506"/>
    </source>
</evidence>
<evidence type="ECO:0000313" key="1">
    <source>
        <dbReference type="EMBL" id="PWQ94273.1"/>
    </source>
</evidence>
<evidence type="ECO:0008006" key="3">
    <source>
        <dbReference type="Google" id="ProtNLM"/>
    </source>
</evidence>
<protein>
    <recommendedName>
        <fullName evidence="3">Tetratricopeptide repeat protein</fullName>
    </recommendedName>
</protein>